<evidence type="ECO:0000256" key="2">
    <source>
        <dbReference type="SAM" id="Phobius"/>
    </source>
</evidence>
<comment type="caution">
    <text evidence="3">The sequence shown here is derived from an EMBL/GenBank/DDBJ whole genome shotgun (WGS) entry which is preliminary data.</text>
</comment>
<evidence type="ECO:0000313" key="4">
    <source>
        <dbReference type="Proteomes" id="UP000629287"/>
    </source>
</evidence>
<keyword evidence="2" id="KW-0472">Membrane</keyword>
<dbReference type="Proteomes" id="UP000629287">
    <property type="component" value="Unassembled WGS sequence"/>
</dbReference>
<dbReference type="EMBL" id="JADBGF010000001">
    <property type="protein sequence ID" value="MBE1599063.1"/>
    <property type="molecule type" value="Genomic_DNA"/>
</dbReference>
<proteinExistence type="predicted"/>
<feature type="transmembrane region" description="Helical" evidence="2">
    <location>
        <begin position="6"/>
        <end position="26"/>
    </location>
</feature>
<keyword evidence="4" id="KW-1185">Reference proteome</keyword>
<dbReference type="GeneID" id="86829748"/>
<evidence type="ECO:0000313" key="3">
    <source>
        <dbReference type="EMBL" id="MBE1599063.1"/>
    </source>
</evidence>
<accession>A0A8I0TV70</accession>
<protein>
    <submittedName>
        <fullName evidence="3">Uncharacterized protein</fullName>
    </submittedName>
</protein>
<sequence>MSERAWIIAGWLLAYAGFNGALFVSFRKRTRSERRFLKEGEGTDVDPIQAAWWLGASWEGAPAQQEWYAVEVAVRLLIAAGDAEVDKDGRVTLTPGRSRSLGTNPVLTALVAALRRHGSATVVERVHRHRTRQRRKRVDPFRGQARRRPKQG</sequence>
<dbReference type="AlphaFoldDB" id="A0A8I0TV70"/>
<organism evidence="3 4">
    <name type="scientific">Streptomyces stelliscabiei</name>
    <dbReference type="NCBI Taxonomy" id="146820"/>
    <lineage>
        <taxon>Bacteria</taxon>
        <taxon>Bacillati</taxon>
        <taxon>Actinomycetota</taxon>
        <taxon>Actinomycetes</taxon>
        <taxon>Kitasatosporales</taxon>
        <taxon>Streptomycetaceae</taxon>
        <taxon>Streptomyces</taxon>
    </lineage>
</organism>
<evidence type="ECO:0000256" key="1">
    <source>
        <dbReference type="SAM" id="MobiDB-lite"/>
    </source>
</evidence>
<feature type="region of interest" description="Disordered" evidence="1">
    <location>
        <begin position="125"/>
        <end position="152"/>
    </location>
</feature>
<gene>
    <name evidence="3" type="ORF">H4687_005192</name>
</gene>
<feature type="compositionally biased region" description="Basic residues" evidence="1">
    <location>
        <begin position="126"/>
        <end position="137"/>
    </location>
</feature>
<dbReference type="RefSeq" id="WP_046914416.1">
    <property type="nucleotide sequence ID" value="NZ_JADBGF010000001.1"/>
</dbReference>
<reference evidence="3 4" key="1">
    <citation type="submission" date="2020-10" db="EMBL/GenBank/DDBJ databases">
        <title>Sequencing the genomes of 1000 actinobacteria strains.</title>
        <authorList>
            <person name="Klenk H.-P."/>
        </authorList>
    </citation>
    <scope>NUCLEOTIDE SEQUENCE [LARGE SCALE GENOMIC DNA]</scope>
    <source>
        <strain evidence="3 4">DSM 41803</strain>
    </source>
</reference>
<keyword evidence="2" id="KW-1133">Transmembrane helix</keyword>
<name>A0A8I0TV70_9ACTN</name>
<dbReference type="OrthoDB" id="4143702at2"/>
<keyword evidence="2" id="KW-0812">Transmembrane</keyword>